<dbReference type="Proteomes" id="UP001162992">
    <property type="component" value="Chromosome 3"/>
</dbReference>
<evidence type="ECO:0000313" key="2">
    <source>
        <dbReference type="Proteomes" id="UP001162992"/>
    </source>
</evidence>
<protein>
    <submittedName>
        <fullName evidence="1">Uncharacterized protein</fullName>
    </submittedName>
</protein>
<reference evidence="2" key="1">
    <citation type="journal article" date="2024" name="Proc. Natl. Acad. Sci. U.S.A.">
        <title>Extraordinary preservation of gene collinearity over three hundred million years revealed in homosporous lycophytes.</title>
        <authorList>
            <person name="Li C."/>
            <person name="Wickell D."/>
            <person name="Kuo L.Y."/>
            <person name="Chen X."/>
            <person name="Nie B."/>
            <person name="Liao X."/>
            <person name="Peng D."/>
            <person name="Ji J."/>
            <person name="Jenkins J."/>
            <person name="Williams M."/>
            <person name="Shu S."/>
            <person name="Plott C."/>
            <person name="Barry K."/>
            <person name="Rajasekar S."/>
            <person name="Grimwood J."/>
            <person name="Han X."/>
            <person name="Sun S."/>
            <person name="Hou Z."/>
            <person name="He W."/>
            <person name="Dai G."/>
            <person name="Sun C."/>
            <person name="Schmutz J."/>
            <person name="Leebens-Mack J.H."/>
            <person name="Li F.W."/>
            <person name="Wang L."/>
        </authorList>
    </citation>
    <scope>NUCLEOTIDE SEQUENCE [LARGE SCALE GENOMIC DNA]</scope>
    <source>
        <strain evidence="2">cv. PW_Plant_1</strain>
    </source>
</reference>
<gene>
    <name evidence="1" type="ORF">O6H91_03G059400</name>
</gene>
<organism evidence="1 2">
    <name type="scientific">Diphasiastrum complanatum</name>
    <name type="common">Issler's clubmoss</name>
    <name type="synonym">Lycopodium complanatum</name>
    <dbReference type="NCBI Taxonomy" id="34168"/>
    <lineage>
        <taxon>Eukaryota</taxon>
        <taxon>Viridiplantae</taxon>
        <taxon>Streptophyta</taxon>
        <taxon>Embryophyta</taxon>
        <taxon>Tracheophyta</taxon>
        <taxon>Lycopodiopsida</taxon>
        <taxon>Lycopodiales</taxon>
        <taxon>Lycopodiaceae</taxon>
        <taxon>Lycopodioideae</taxon>
        <taxon>Diphasiastrum</taxon>
    </lineage>
</organism>
<evidence type="ECO:0000313" key="1">
    <source>
        <dbReference type="EMBL" id="KAJ7562217.1"/>
    </source>
</evidence>
<keyword evidence="2" id="KW-1185">Reference proteome</keyword>
<name>A0ACC2E7H4_DIPCM</name>
<dbReference type="EMBL" id="CM055094">
    <property type="protein sequence ID" value="KAJ7562217.1"/>
    <property type="molecule type" value="Genomic_DNA"/>
</dbReference>
<accession>A0ACC2E7H4</accession>
<comment type="caution">
    <text evidence="1">The sequence shown here is derived from an EMBL/GenBank/DDBJ whole genome shotgun (WGS) entry which is preliminary data.</text>
</comment>
<proteinExistence type="predicted"/>
<sequence>MALIMGLKNAHDRDGRKPLSYTFRDADQRQQNQQQLYDEFDDSLYVNTFTPRFSSRPLYTSTYKALEHASAGKQAIVEVKQVNKDDALSMPDMAGDIDDSSNIGDLEQHNSFFPENIDKDAYPRKSPPSDVLGASQLKTKVPSSGTNGYYNLHFKPLPCRKYLLPTRKKSISVSRDDSFASSSAAAVAFSWEEVLGKPKLCYRKEEPMQNCVDNEVPEKPPPRLEAQIFNKVPLQLPPRLQAQIFNQRSSIGAARDINNSSGNIGDLEQHNNVSPENVDTDAYPCETSPFDVSGASQFKTNSGTNDYYNLHHKPLPCRKYLLPTRKKSTSVSRDNSFASSSAAAVAFSWEEVPGKPKLCYRKEESMQNCVDNEVPEKSPPCLEAQIFNKVPLKLPPRLQAQIFNQRSSIGAAGDINNSSGRNIGDLEQHNSVSPENIDTDAYPHETSPFDVSGASQLKTNSGTNDYYNLHLKPLPCRKYLLPTRKKSTSVSRNDSFASCSAAAVAFSWEEVPGKPKLCYRTEESMQNCVDNEVPEKLPSRLEAQIFNDLPLKLPPRLQGHIFNQRSSIGVAGNIDDTSGNIGDLEQHNSVSPENINTDAHDRESSPSDVSGDSRLKTKVSRTNGYHYLHLKPLQRRRYLLPTRKKLSTSVSRDDSFASSSAAAVAFSWEEVPGKPKLCYRGEESMQNCVDNEVPENLAPRLEAQIFNDVPLKLPPRLQAQIFNQRSAIGPAAKQAEKMQAMKSIGRKIFNCLPFRLG</sequence>